<organism evidence="2 3">
    <name type="scientific">Brassica carinata</name>
    <name type="common">Ethiopian mustard</name>
    <name type="synonym">Abyssinian cabbage</name>
    <dbReference type="NCBI Taxonomy" id="52824"/>
    <lineage>
        <taxon>Eukaryota</taxon>
        <taxon>Viridiplantae</taxon>
        <taxon>Streptophyta</taxon>
        <taxon>Embryophyta</taxon>
        <taxon>Tracheophyta</taxon>
        <taxon>Spermatophyta</taxon>
        <taxon>Magnoliopsida</taxon>
        <taxon>eudicotyledons</taxon>
        <taxon>Gunneridae</taxon>
        <taxon>Pentapetalae</taxon>
        <taxon>rosids</taxon>
        <taxon>malvids</taxon>
        <taxon>Brassicales</taxon>
        <taxon>Brassicaceae</taxon>
        <taxon>Brassiceae</taxon>
        <taxon>Brassica</taxon>
    </lineage>
</organism>
<protein>
    <submittedName>
        <fullName evidence="2">Uncharacterized protein</fullName>
    </submittedName>
</protein>
<name>A0A8X7VRP1_BRACI</name>
<feature type="region of interest" description="Disordered" evidence="1">
    <location>
        <begin position="1"/>
        <end position="52"/>
    </location>
</feature>
<sequence>MKSNDKSTVYSDPITKKSNGKVSVSSAAPIKSTGKPAGSSATRMKSNVRTGLPSAKGHEVKIDVSPAYPIEGNVEIGVSSADHHDVLTAVPSAISIRPSVKAAFSSSILAKARGKATVSSTIPNTPNVKTDASSADVGIRKLRYLQMLQEDGYCNLLDGIIFQISFVLKWKPNLFIFCLSNAVMPQRVAQTLQFNSRLTDDCILLEEEPAKSAS</sequence>
<reference evidence="2 3" key="1">
    <citation type="submission" date="2020-02" db="EMBL/GenBank/DDBJ databases">
        <authorList>
            <person name="Ma Q."/>
            <person name="Huang Y."/>
            <person name="Song X."/>
            <person name="Pei D."/>
        </authorList>
    </citation>
    <scope>NUCLEOTIDE SEQUENCE [LARGE SCALE GENOMIC DNA]</scope>
    <source>
        <strain evidence="2">Sxm20200214</strain>
        <tissue evidence="2">Leaf</tissue>
    </source>
</reference>
<comment type="caution">
    <text evidence="2">The sequence shown here is derived from an EMBL/GenBank/DDBJ whole genome shotgun (WGS) entry which is preliminary data.</text>
</comment>
<evidence type="ECO:0000313" key="3">
    <source>
        <dbReference type="Proteomes" id="UP000886595"/>
    </source>
</evidence>
<dbReference type="AlphaFoldDB" id="A0A8X7VRP1"/>
<dbReference type="Proteomes" id="UP000886595">
    <property type="component" value="Unassembled WGS sequence"/>
</dbReference>
<accession>A0A8X7VRP1</accession>
<gene>
    <name evidence="2" type="ORF">Bca52824_019069</name>
</gene>
<evidence type="ECO:0000313" key="2">
    <source>
        <dbReference type="EMBL" id="KAG2315947.1"/>
    </source>
</evidence>
<dbReference type="EMBL" id="JAAMPC010000004">
    <property type="protein sequence ID" value="KAG2315947.1"/>
    <property type="molecule type" value="Genomic_DNA"/>
</dbReference>
<evidence type="ECO:0000256" key="1">
    <source>
        <dbReference type="SAM" id="MobiDB-lite"/>
    </source>
</evidence>
<feature type="compositionally biased region" description="Polar residues" evidence="1">
    <location>
        <begin position="39"/>
        <end position="49"/>
    </location>
</feature>
<feature type="compositionally biased region" description="Polar residues" evidence="1">
    <location>
        <begin position="1"/>
        <end position="26"/>
    </location>
</feature>
<keyword evidence="3" id="KW-1185">Reference proteome</keyword>
<proteinExistence type="predicted"/>